<dbReference type="OMA" id="MEYQISD"/>
<evidence type="ECO:0000256" key="2">
    <source>
        <dbReference type="SAM" id="Phobius"/>
    </source>
</evidence>
<reference evidence="3 4" key="1">
    <citation type="journal article" date="2019" name="Sci. Rep.">
        <title>Nanopore sequencing improves the draft genome of the human pathogenic amoeba Naegleria fowleri.</title>
        <authorList>
            <person name="Liechti N."/>
            <person name="Schurch N."/>
            <person name="Bruggmann R."/>
            <person name="Wittwer M."/>
        </authorList>
    </citation>
    <scope>NUCLEOTIDE SEQUENCE [LARGE SCALE GENOMIC DNA]</scope>
    <source>
        <strain evidence="3 4">ATCC 30894</strain>
    </source>
</reference>
<dbReference type="VEuPathDB" id="AmoebaDB:NF0038950"/>
<feature type="transmembrane region" description="Helical" evidence="2">
    <location>
        <begin position="203"/>
        <end position="222"/>
    </location>
</feature>
<evidence type="ECO:0000256" key="1">
    <source>
        <dbReference type="SAM" id="MobiDB-lite"/>
    </source>
</evidence>
<accession>A0A6A5BS43</accession>
<feature type="region of interest" description="Disordered" evidence="1">
    <location>
        <begin position="1"/>
        <end position="24"/>
    </location>
</feature>
<dbReference type="VEuPathDB" id="AmoebaDB:FDP41_012681"/>
<gene>
    <name evidence="3" type="ORF">FDP41_012681</name>
</gene>
<keyword evidence="2" id="KW-0812">Transmembrane</keyword>
<protein>
    <submittedName>
        <fullName evidence="3">Uncharacterized protein</fullName>
    </submittedName>
</protein>
<comment type="caution">
    <text evidence="3">The sequence shown here is derived from an EMBL/GenBank/DDBJ whole genome shotgun (WGS) entry which is preliminary data.</text>
</comment>
<feature type="compositionally biased region" description="Polar residues" evidence="1">
    <location>
        <begin position="1"/>
        <end position="11"/>
    </location>
</feature>
<evidence type="ECO:0000313" key="3">
    <source>
        <dbReference type="EMBL" id="KAF0980893.1"/>
    </source>
</evidence>
<keyword evidence="2" id="KW-0472">Membrane</keyword>
<feature type="transmembrane region" description="Helical" evidence="2">
    <location>
        <begin position="171"/>
        <end position="197"/>
    </location>
</feature>
<name>A0A6A5BS43_NAEFO</name>
<evidence type="ECO:0000313" key="4">
    <source>
        <dbReference type="Proteomes" id="UP000444721"/>
    </source>
</evidence>
<keyword evidence="4" id="KW-1185">Reference proteome</keyword>
<sequence>MALTTDPNQQPQLPPHPYANRILNNTQNNTSNIAMMNPNVMTGYPTLQAATTQGGGGNNNMVQLPVLPHQQQVYPTLQGGSTLYTQQQQTPNQPLPPVQYVGATTNQIQPQFVQSQQTQQQPQIVTITSTTTENGGVAQASTEDSTLRLAGRSIARQMWEKLKKRARSPTALIGSLFNLLCLTLFFEVICILALSFSGAYVPAHLHVVFWIMLAIEIVSMLLKSPILMLLNLILNFTCFVMAIVASKTSFLSLQGYGIAIALFFFSGIFSIRLGVRYLQKVNAQKTAAVEAAENGGQISQATTETLQSQNPFLALVDSLKKNQKIAMEYQISDLFIGAE</sequence>
<feature type="transmembrane region" description="Helical" evidence="2">
    <location>
        <begin position="256"/>
        <end position="275"/>
    </location>
</feature>
<feature type="transmembrane region" description="Helical" evidence="2">
    <location>
        <begin position="229"/>
        <end position="250"/>
    </location>
</feature>
<organism evidence="3 4">
    <name type="scientific">Naegleria fowleri</name>
    <name type="common">Brain eating amoeba</name>
    <dbReference type="NCBI Taxonomy" id="5763"/>
    <lineage>
        <taxon>Eukaryota</taxon>
        <taxon>Discoba</taxon>
        <taxon>Heterolobosea</taxon>
        <taxon>Tetramitia</taxon>
        <taxon>Eutetramitia</taxon>
        <taxon>Vahlkampfiidae</taxon>
        <taxon>Naegleria</taxon>
    </lineage>
</organism>
<dbReference type="AlphaFoldDB" id="A0A6A5BS43"/>
<proteinExistence type="predicted"/>
<dbReference type="GeneID" id="68119896"/>
<dbReference type="EMBL" id="VFQX01000016">
    <property type="protein sequence ID" value="KAF0980893.1"/>
    <property type="molecule type" value="Genomic_DNA"/>
</dbReference>
<dbReference type="Proteomes" id="UP000444721">
    <property type="component" value="Unassembled WGS sequence"/>
</dbReference>
<dbReference type="OrthoDB" id="10266499at2759"/>
<dbReference type="VEuPathDB" id="AmoebaDB:NfTy_037550"/>
<keyword evidence="2" id="KW-1133">Transmembrane helix</keyword>
<dbReference type="RefSeq" id="XP_044565606.1">
    <property type="nucleotide sequence ID" value="XM_044703227.1"/>
</dbReference>